<reference evidence="1 2" key="1">
    <citation type="submission" date="2019-03" db="EMBL/GenBank/DDBJ databases">
        <title>Genomics of glacier-inhabiting Cryobacterium strains.</title>
        <authorList>
            <person name="Liu Q."/>
            <person name="Xin Y.-H."/>
        </authorList>
    </citation>
    <scope>NUCLEOTIDE SEQUENCE [LARGE SCALE GENOMIC DNA]</scope>
    <source>
        <strain evidence="1 2">MDT1-3</strain>
    </source>
</reference>
<dbReference type="RefSeq" id="WP_134564787.1">
    <property type="nucleotide sequence ID" value="NZ_SOFP01000009.1"/>
</dbReference>
<dbReference type="AlphaFoldDB" id="A0A4R8WWW0"/>
<keyword evidence="2" id="KW-1185">Reference proteome</keyword>
<evidence type="ECO:0000313" key="1">
    <source>
        <dbReference type="EMBL" id="TFC20004.1"/>
    </source>
</evidence>
<proteinExistence type="predicted"/>
<sequence>MGGLTAKRMRGADLEQPFVGIRVPRGSDLPDPWVVDAYSRRMSADDFFSHASAAQLHDLPLPTWLARARTVHVSTESQEHRDRVRGVVGHHVRLDSVRTVAVRGLRVTSPVDTWCQLATMLTVDDLITMGDALVRRKRPLATMLDLRVGVARYAGRRGARKLREALDLVRPGVD</sequence>
<organism evidence="1 2">
    <name type="scientific">Cryobacterium algoritolerans</name>
    <dbReference type="NCBI Taxonomy" id="1259184"/>
    <lineage>
        <taxon>Bacteria</taxon>
        <taxon>Bacillati</taxon>
        <taxon>Actinomycetota</taxon>
        <taxon>Actinomycetes</taxon>
        <taxon>Micrococcales</taxon>
        <taxon>Microbacteriaceae</taxon>
        <taxon>Cryobacterium</taxon>
    </lineage>
</organism>
<dbReference type="EMBL" id="SOFP01000009">
    <property type="protein sequence ID" value="TFC20004.1"/>
    <property type="molecule type" value="Genomic_DNA"/>
</dbReference>
<dbReference type="OrthoDB" id="3173471at2"/>
<comment type="caution">
    <text evidence="1">The sequence shown here is derived from an EMBL/GenBank/DDBJ whole genome shotgun (WGS) entry which is preliminary data.</text>
</comment>
<name>A0A4R8WWW0_9MICO</name>
<dbReference type="Proteomes" id="UP000298412">
    <property type="component" value="Unassembled WGS sequence"/>
</dbReference>
<evidence type="ECO:0008006" key="3">
    <source>
        <dbReference type="Google" id="ProtNLM"/>
    </source>
</evidence>
<protein>
    <recommendedName>
        <fullName evidence="3">AbiEi antitoxin C-terminal domain-containing protein</fullName>
    </recommendedName>
</protein>
<evidence type="ECO:0000313" key="2">
    <source>
        <dbReference type="Proteomes" id="UP000298412"/>
    </source>
</evidence>
<gene>
    <name evidence="1" type="ORF">E3O19_01100</name>
</gene>
<accession>A0A4R8WWW0</accession>